<dbReference type="Pfam" id="PF00072">
    <property type="entry name" value="Response_reg"/>
    <property type="match status" value="1"/>
</dbReference>
<dbReference type="PROSITE" id="PS50110">
    <property type="entry name" value="RESPONSE_REGULATORY"/>
    <property type="match status" value="1"/>
</dbReference>
<dbReference type="SUPFAM" id="SSF47188">
    <property type="entry name" value="Hemerythrin-like"/>
    <property type="match status" value="1"/>
</dbReference>
<dbReference type="PROSITE" id="PS00550">
    <property type="entry name" value="HEMERYTHRINS"/>
    <property type="match status" value="1"/>
</dbReference>
<dbReference type="RefSeq" id="WP_077461415.1">
    <property type="nucleotide sequence ID" value="NZ_MUFR01000026.1"/>
</dbReference>
<dbReference type="Proteomes" id="UP000189431">
    <property type="component" value="Unassembled WGS sequence"/>
</dbReference>
<dbReference type="SUPFAM" id="SSF52172">
    <property type="entry name" value="CheY-like"/>
    <property type="match status" value="1"/>
</dbReference>
<dbReference type="Gene3D" id="3.40.50.2300">
    <property type="match status" value="1"/>
</dbReference>
<dbReference type="InterPro" id="IPR012827">
    <property type="entry name" value="Hemerythrin_metal-bd"/>
</dbReference>
<dbReference type="PANTHER" id="PTHR43228">
    <property type="entry name" value="TWO-COMPONENT RESPONSE REGULATOR"/>
    <property type="match status" value="1"/>
</dbReference>
<evidence type="ECO:0000256" key="1">
    <source>
        <dbReference type="ARBA" id="ARBA00010587"/>
    </source>
</evidence>
<dbReference type="InterPro" id="IPR011006">
    <property type="entry name" value="CheY-like_superfamily"/>
</dbReference>
<gene>
    <name evidence="6" type="ORF">BZJ21_10260</name>
</gene>
<dbReference type="Gene3D" id="1.20.120.50">
    <property type="entry name" value="Hemerythrin-like"/>
    <property type="match status" value="1"/>
</dbReference>
<feature type="modified residue" description="4-aspartylphosphate" evidence="4">
    <location>
        <position position="54"/>
    </location>
</feature>
<evidence type="ECO:0000256" key="2">
    <source>
        <dbReference type="ARBA" id="ARBA00022723"/>
    </source>
</evidence>
<evidence type="ECO:0000256" key="3">
    <source>
        <dbReference type="ARBA" id="ARBA00023004"/>
    </source>
</evidence>
<feature type="domain" description="Response regulatory" evidence="5">
    <location>
        <begin position="4"/>
        <end position="123"/>
    </location>
</feature>
<evidence type="ECO:0000259" key="5">
    <source>
        <dbReference type="PROSITE" id="PS50110"/>
    </source>
</evidence>
<accession>A0ABX3KPJ5</accession>
<dbReference type="SMART" id="SM00448">
    <property type="entry name" value="REC"/>
    <property type="match status" value="1"/>
</dbReference>
<sequence>MLSPCLIVDDHEMIRDTIGLMAQALGIKSVITAADGAEAISRAYHDEPSLIITDLQMDPIDGLEMLRLMRSGRYHLRHDTPIIILTANASKAVISECIRFDVDAFMIKPVKKQDLENRVKQLSKHTKAKKPPQFYFEMYQSDPAKSTEFEHNGAVVFTEEEQQQIECITEPVEETPIAPDTLGDVKASPQPSSEPKDRKFIRWQEKYTVGHQELDNSNKQLLAIINDTYEAIAYHHDDDDKADFDALAQRFRDYIASHFLLEEDILEARAYPKYKEHAAIHQRLARQAQYVLLQCQADPTLYRSEFFKFLRYWWIHHVVHEDTKYRDFLVQGL</sequence>
<dbReference type="InterPro" id="IPR035938">
    <property type="entry name" value="Hemerythrin-like_sf"/>
</dbReference>
<keyword evidence="2" id="KW-0479">Metal-binding</keyword>
<dbReference type="EMBL" id="MUFR01000026">
    <property type="protein sequence ID" value="OOF33602.1"/>
    <property type="molecule type" value="Genomic_DNA"/>
</dbReference>
<dbReference type="PANTHER" id="PTHR43228:SF1">
    <property type="entry name" value="TWO-COMPONENT RESPONSE REGULATOR ARR22"/>
    <property type="match status" value="1"/>
</dbReference>
<dbReference type="NCBIfam" id="NF033749">
    <property type="entry name" value="bact_hemeryth"/>
    <property type="match status" value="1"/>
</dbReference>
<evidence type="ECO:0000256" key="4">
    <source>
        <dbReference type="PROSITE-ProRule" id="PRU00169"/>
    </source>
</evidence>
<comment type="similarity">
    <text evidence="1">Belongs to the hemerythrin family.</text>
</comment>
<dbReference type="CDD" id="cd00156">
    <property type="entry name" value="REC"/>
    <property type="match status" value="1"/>
</dbReference>
<evidence type="ECO:0000313" key="7">
    <source>
        <dbReference type="Proteomes" id="UP000189431"/>
    </source>
</evidence>
<dbReference type="InterPro" id="IPR052048">
    <property type="entry name" value="ST_Response_Regulator"/>
</dbReference>
<keyword evidence="4" id="KW-0597">Phosphoprotein</keyword>
<evidence type="ECO:0000313" key="6">
    <source>
        <dbReference type="EMBL" id="OOF33602.1"/>
    </source>
</evidence>
<reference evidence="7" key="1">
    <citation type="submission" date="2017-01" db="EMBL/GenBank/DDBJ databases">
        <title>Draft genome of the species Salinivibrio costicola subsp. alcaliphilus.</title>
        <authorList>
            <person name="Lopez-Hermoso C."/>
            <person name="De La Haba R."/>
            <person name="Sanchez-Porro C."/>
            <person name="Ventosa A."/>
        </authorList>
    </citation>
    <scope>NUCLEOTIDE SEQUENCE [LARGE SCALE GENOMIC DNA]</scope>
    <source>
        <strain evidence="7">CBH448</strain>
    </source>
</reference>
<protein>
    <submittedName>
        <fullName evidence="6">Two-component system response regulator</fullName>
    </submittedName>
</protein>
<dbReference type="InterPro" id="IPR001789">
    <property type="entry name" value="Sig_transdc_resp-reg_receiver"/>
</dbReference>
<keyword evidence="3" id="KW-0408">Iron</keyword>
<proteinExistence type="inferred from homology"/>
<dbReference type="InterPro" id="IPR016131">
    <property type="entry name" value="Haemerythrin_Fe_BS"/>
</dbReference>
<dbReference type="InterPro" id="IPR012312">
    <property type="entry name" value="Hemerythrin-like"/>
</dbReference>
<name>A0ABX3KPJ5_SALCS</name>
<dbReference type="CDD" id="cd12107">
    <property type="entry name" value="Hemerythrin"/>
    <property type="match status" value="1"/>
</dbReference>
<comment type="caution">
    <text evidence="6">The sequence shown here is derived from an EMBL/GenBank/DDBJ whole genome shotgun (WGS) entry which is preliminary data.</text>
</comment>
<keyword evidence="7" id="KW-1185">Reference proteome</keyword>
<dbReference type="NCBIfam" id="TIGR02481">
    <property type="entry name" value="hemeryth_dom"/>
    <property type="match status" value="1"/>
</dbReference>
<dbReference type="Pfam" id="PF01814">
    <property type="entry name" value="Hemerythrin"/>
    <property type="match status" value="1"/>
</dbReference>
<organism evidence="6 7">
    <name type="scientific">Salinivibrio costicola subsp. alcaliphilus</name>
    <dbReference type="NCBI Taxonomy" id="272773"/>
    <lineage>
        <taxon>Bacteria</taxon>
        <taxon>Pseudomonadati</taxon>
        <taxon>Pseudomonadota</taxon>
        <taxon>Gammaproteobacteria</taxon>
        <taxon>Vibrionales</taxon>
        <taxon>Vibrionaceae</taxon>
        <taxon>Salinivibrio</taxon>
    </lineage>
</organism>